<dbReference type="EMBL" id="CAJNON010000087">
    <property type="protein sequence ID" value="CAF0943968.1"/>
    <property type="molecule type" value="Genomic_DNA"/>
</dbReference>
<evidence type="ECO:0000313" key="1">
    <source>
        <dbReference type="EMBL" id="CAF0943968.1"/>
    </source>
</evidence>
<proteinExistence type="predicted"/>
<protein>
    <submittedName>
        <fullName evidence="2">Uncharacterized protein</fullName>
    </submittedName>
</protein>
<dbReference type="Proteomes" id="UP000663891">
    <property type="component" value="Unassembled WGS sequence"/>
</dbReference>
<dbReference type="Proteomes" id="UP000663881">
    <property type="component" value="Unassembled WGS sequence"/>
</dbReference>
<dbReference type="EMBL" id="CAJOAY010002028">
    <property type="protein sequence ID" value="CAF3913248.1"/>
    <property type="molecule type" value="Genomic_DNA"/>
</dbReference>
<dbReference type="AlphaFoldDB" id="A0A819IA91"/>
<sequence>MYMPIQCGIGPQRLLLLAFDMNEKIYNQSQWILHSGNFAYLFYDPKREHLFGLRDDSISTLIMEEYDMKTLNVIRNYTQQTSSQYAIPRKGSSMFDYEDNWIVEVRTRLDPPLVKAYYIKMDLNLIGKKEDIVTEFHQIPNLDFLLTMTYDMKTKNILATRLSDPINNNNLIMLYMNPFTSKITNEKLLLKTPSGWVVSDVQAVYDASTRQILFMIHHKQVKTLEDKYWIIFIDFDTMEIKDKKQDTPVQELETWKLFTL</sequence>
<evidence type="ECO:0000313" key="2">
    <source>
        <dbReference type="EMBL" id="CAF3913248.1"/>
    </source>
</evidence>
<gene>
    <name evidence="2" type="ORF">OKA104_LOCUS24842</name>
    <name evidence="1" type="ORF">VCS650_LOCUS11669</name>
</gene>
<organism evidence="2 3">
    <name type="scientific">Adineta steineri</name>
    <dbReference type="NCBI Taxonomy" id="433720"/>
    <lineage>
        <taxon>Eukaryota</taxon>
        <taxon>Metazoa</taxon>
        <taxon>Spiralia</taxon>
        <taxon>Gnathifera</taxon>
        <taxon>Rotifera</taxon>
        <taxon>Eurotatoria</taxon>
        <taxon>Bdelloidea</taxon>
        <taxon>Adinetida</taxon>
        <taxon>Adinetidae</taxon>
        <taxon>Adineta</taxon>
    </lineage>
</organism>
<accession>A0A819IA91</accession>
<evidence type="ECO:0000313" key="3">
    <source>
        <dbReference type="Proteomes" id="UP000663881"/>
    </source>
</evidence>
<dbReference type="OrthoDB" id="10010009at2759"/>
<reference evidence="2" key="1">
    <citation type="submission" date="2021-02" db="EMBL/GenBank/DDBJ databases">
        <authorList>
            <person name="Nowell W R."/>
        </authorList>
    </citation>
    <scope>NUCLEOTIDE SEQUENCE</scope>
</reference>
<name>A0A819IA91_9BILA</name>
<comment type="caution">
    <text evidence="2">The sequence shown here is derived from an EMBL/GenBank/DDBJ whole genome shotgun (WGS) entry which is preliminary data.</text>
</comment>